<sequence length="109" mass="12060">MLVFFLQLAFEVSILPTLPLFFLSSISLTPEDGRPQVCGMVASKARRMGIDGETHKNLTFDQHSGRQVILNPRPRISAVPNRCSMNQQESFPVVFSDDVHGSSDTHGSD</sequence>
<reference evidence="2" key="1">
    <citation type="submission" date="2020-03" db="EMBL/GenBank/DDBJ databases">
        <title>A high-quality chromosome-level genome assembly of a woody plant with both climbing and erect habits, Rhamnella rubrinervis.</title>
        <authorList>
            <person name="Lu Z."/>
            <person name="Yang Y."/>
            <person name="Zhu X."/>
            <person name="Sun Y."/>
        </authorList>
    </citation>
    <scope>NUCLEOTIDE SEQUENCE</scope>
    <source>
        <strain evidence="2">BYM</strain>
        <tissue evidence="2">Leaf</tissue>
    </source>
</reference>
<organism evidence="2 3">
    <name type="scientific">Rhamnella rubrinervis</name>
    <dbReference type="NCBI Taxonomy" id="2594499"/>
    <lineage>
        <taxon>Eukaryota</taxon>
        <taxon>Viridiplantae</taxon>
        <taxon>Streptophyta</taxon>
        <taxon>Embryophyta</taxon>
        <taxon>Tracheophyta</taxon>
        <taxon>Spermatophyta</taxon>
        <taxon>Magnoliopsida</taxon>
        <taxon>eudicotyledons</taxon>
        <taxon>Gunneridae</taxon>
        <taxon>Pentapetalae</taxon>
        <taxon>rosids</taxon>
        <taxon>fabids</taxon>
        <taxon>Rosales</taxon>
        <taxon>Rhamnaceae</taxon>
        <taxon>rhamnoid group</taxon>
        <taxon>Rhamneae</taxon>
        <taxon>Rhamnella</taxon>
    </lineage>
</organism>
<dbReference type="AlphaFoldDB" id="A0A8K0HQV7"/>
<dbReference type="Proteomes" id="UP000796880">
    <property type="component" value="Unassembled WGS sequence"/>
</dbReference>
<keyword evidence="3" id="KW-1185">Reference proteome</keyword>
<dbReference type="EMBL" id="VOIH02000001">
    <property type="protein sequence ID" value="KAF3455909.1"/>
    <property type="molecule type" value="Genomic_DNA"/>
</dbReference>
<feature type="chain" id="PRO_5035428376" description="Secreted protein" evidence="1">
    <location>
        <begin position="20"/>
        <end position="109"/>
    </location>
</feature>
<accession>A0A8K0HQV7</accession>
<proteinExistence type="predicted"/>
<feature type="signal peptide" evidence="1">
    <location>
        <begin position="1"/>
        <end position="19"/>
    </location>
</feature>
<evidence type="ECO:0008006" key="4">
    <source>
        <dbReference type="Google" id="ProtNLM"/>
    </source>
</evidence>
<name>A0A8K0HQV7_9ROSA</name>
<evidence type="ECO:0000313" key="2">
    <source>
        <dbReference type="EMBL" id="KAF3455909.1"/>
    </source>
</evidence>
<evidence type="ECO:0000313" key="3">
    <source>
        <dbReference type="Proteomes" id="UP000796880"/>
    </source>
</evidence>
<evidence type="ECO:0000256" key="1">
    <source>
        <dbReference type="SAM" id="SignalP"/>
    </source>
</evidence>
<keyword evidence="1" id="KW-0732">Signal</keyword>
<protein>
    <recommendedName>
        <fullName evidence="4">Secreted protein</fullName>
    </recommendedName>
</protein>
<gene>
    <name evidence="2" type="ORF">FNV43_RR00551</name>
</gene>
<comment type="caution">
    <text evidence="2">The sequence shown here is derived from an EMBL/GenBank/DDBJ whole genome shotgun (WGS) entry which is preliminary data.</text>
</comment>